<feature type="compositionally biased region" description="Basic and acidic residues" evidence="4">
    <location>
        <begin position="261"/>
        <end position="286"/>
    </location>
</feature>
<proteinExistence type="predicted"/>
<dbReference type="GO" id="GO:0006368">
    <property type="term" value="P:transcription elongation by RNA polymerase II"/>
    <property type="evidence" value="ECO:0007669"/>
    <property type="project" value="InterPro"/>
</dbReference>
<feature type="compositionally biased region" description="Basic and acidic residues" evidence="4">
    <location>
        <begin position="215"/>
        <end position="224"/>
    </location>
</feature>
<comment type="subcellular location">
    <subcellularLocation>
        <location evidence="1 3">Nucleus</location>
    </subcellularLocation>
</comment>
<dbReference type="InterPro" id="IPR003617">
    <property type="entry name" value="TFIIS/CRSP70_N_sub"/>
</dbReference>
<organism evidence="6 7">
    <name type="scientific">Eptatretus burgeri</name>
    <name type="common">Inshore hagfish</name>
    <dbReference type="NCBI Taxonomy" id="7764"/>
    <lineage>
        <taxon>Eukaryota</taxon>
        <taxon>Metazoa</taxon>
        <taxon>Chordata</taxon>
        <taxon>Craniata</taxon>
        <taxon>Vertebrata</taxon>
        <taxon>Cyclostomata</taxon>
        <taxon>Myxini</taxon>
        <taxon>Myxiniformes</taxon>
        <taxon>Myxinidae</taxon>
        <taxon>Eptatretinae</taxon>
        <taxon>Eptatretus</taxon>
    </lineage>
</organism>
<name>A0A8C4R9N7_EPTBU</name>
<keyword evidence="2 3" id="KW-0539">Nucleus</keyword>
<feature type="domain" description="TFIIS N-terminal" evidence="5">
    <location>
        <begin position="1"/>
        <end position="77"/>
    </location>
</feature>
<feature type="compositionally biased region" description="Basic and acidic residues" evidence="4">
    <location>
        <begin position="182"/>
        <end position="198"/>
    </location>
</feature>
<dbReference type="Ensembl" id="ENSEBUT00000028034.1">
    <property type="protein sequence ID" value="ENSEBUP00000027458.1"/>
    <property type="gene ID" value="ENSEBUG00000016832.1"/>
</dbReference>
<dbReference type="PANTHER" id="PTHR15141">
    <property type="entry name" value="TRANSCRIPTION ELONGATION FACTOR B POLYPEPTIDE 3"/>
    <property type="match status" value="1"/>
</dbReference>
<dbReference type="SMART" id="SM00509">
    <property type="entry name" value="TFS2N"/>
    <property type="match status" value="1"/>
</dbReference>
<accession>A0A8C4R9N7</accession>
<feature type="compositionally biased region" description="Low complexity" evidence="4">
    <location>
        <begin position="554"/>
        <end position="572"/>
    </location>
</feature>
<reference evidence="6" key="1">
    <citation type="submission" date="2025-08" db="UniProtKB">
        <authorList>
            <consortium name="Ensembl"/>
        </authorList>
    </citation>
    <scope>IDENTIFICATION</scope>
</reference>
<feature type="compositionally biased region" description="Basic and acidic residues" evidence="4">
    <location>
        <begin position="115"/>
        <end position="126"/>
    </location>
</feature>
<evidence type="ECO:0000256" key="4">
    <source>
        <dbReference type="SAM" id="MobiDB-lite"/>
    </source>
</evidence>
<feature type="region of interest" description="Disordered" evidence="4">
    <location>
        <begin position="554"/>
        <end position="582"/>
    </location>
</feature>
<protein>
    <submittedName>
        <fullName evidence="6">Elongin A, like</fullName>
    </submittedName>
</protein>
<feature type="compositionally biased region" description="Basic residues" evidence="4">
    <location>
        <begin position="205"/>
        <end position="214"/>
    </location>
</feature>
<dbReference type="AlphaFoldDB" id="A0A8C4R9N7"/>
<dbReference type="GeneTree" id="ENSGT00390000002428"/>
<dbReference type="OMA" id="IESKHDY"/>
<dbReference type="Proteomes" id="UP000694388">
    <property type="component" value="Unplaced"/>
</dbReference>
<dbReference type="Gene3D" id="1.20.930.10">
    <property type="entry name" value="Conserved domain common to transcription factors TFIIS, elongin A, CRSP70"/>
    <property type="match status" value="1"/>
</dbReference>
<evidence type="ECO:0000256" key="3">
    <source>
        <dbReference type="PROSITE-ProRule" id="PRU00649"/>
    </source>
</evidence>
<feature type="region of interest" description="Disordered" evidence="4">
    <location>
        <begin position="107"/>
        <end position="310"/>
    </location>
</feature>
<dbReference type="PANTHER" id="PTHR15141:SF76">
    <property type="entry name" value="TRANSCRIPTION ELONGATION FACTOR B POLYPEPTIDE 3"/>
    <property type="match status" value="1"/>
</dbReference>
<evidence type="ECO:0000256" key="2">
    <source>
        <dbReference type="ARBA" id="ARBA00023242"/>
    </source>
</evidence>
<dbReference type="InterPro" id="IPR017923">
    <property type="entry name" value="TFIIS_N"/>
</dbReference>
<dbReference type="InterPro" id="IPR051870">
    <property type="entry name" value="Elongin-A_domain"/>
</dbReference>
<feature type="compositionally biased region" description="Basic residues" evidence="4">
    <location>
        <begin position="244"/>
        <end position="256"/>
    </location>
</feature>
<dbReference type="InterPro" id="IPR010684">
    <property type="entry name" value="RNA_pol_II_trans_fac_SIII_A"/>
</dbReference>
<evidence type="ECO:0000259" key="5">
    <source>
        <dbReference type="PROSITE" id="PS51319"/>
    </source>
</evidence>
<evidence type="ECO:0000313" key="7">
    <source>
        <dbReference type="Proteomes" id="UP000694388"/>
    </source>
</evidence>
<dbReference type="GO" id="GO:0070449">
    <property type="term" value="C:elongin complex"/>
    <property type="evidence" value="ECO:0007669"/>
    <property type="project" value="InterPro"/>
</dbReference>
<dbReference type="SUPFAM" id="SSF47676">
    <property type="entry name" value="Conserved domain common to transcription factors TFIIS, elongin A, CRSP70"/>
    <property type="match status" value="1"/>
</dbReference>
<evidence type="ECO:0000313" key="6">
    <source>
        <dbReference type="Ensembl" id="ENSEBUP00000027458.1"/>
    </source>
</evidence>
<keyword evidence="7" id="KW-1185">Reference proteome</keyword>
<dbReference type="PROSITE" id="PS51319">
    <property type="entry name" value="TFIIS_N"/>
    <property type="match status" value="1"/>
</dbReference>
<dbReference type="Gene3D" id="6.10.250.3180">
    <property type="match status" value="1"/>
</dbReference>
<evidence type="ECO:0000256" key="1">
    <source>
        <dbReference type="ARBA" id="ARBA00004123"/>
    </source>
</evidence>
<dbReference type="CDD" id="cd00183">
    <property type="entry name" value="TFIIS_I"/>
    <property type="match status" value="1"/>
</dbReference>
<dbReference type="InterPro" id="IPR035441">
    <property type="entry name" value="TFIIS/LEDGF_dom_sf"/>
</dbReference>
<feature type="compositionally biased region" description="Polar residues" evidence="4">
    <location>
        <begin position="288"/>
        <end position="308"/>
    </location>
</feature>
<sequence>MGSVSGEVVVLQRKLTHEKEPAKIVAILKRLHFLSMTVEILAETGIGKTVNSLRKHEVVGEFARELVLKWKKLVPQEGCDQSTADGPLEQDVLPKCSKVASKSAFPTQLHGYKTSQDHKHSSSNKEGHHHPKHMYKTETSLDNTKEERTAAKHNNGGMVDTNEDDERIYGGDNLPTSSTALHENKSEKRKGGNSDDSYHSSLHSKSQHPKKKVKLKESSKKTNEEFENPMMSFESYLSYDQPQKKKKKKTKLHKNKMLVQHLKDKQDVPDVKRRDTSSREGSEKHVSPSIQTMSTDQESLNTSSSSMHPQKVRCEVLPTLPDMALPSIQPNYRPLPSSEFVDALQERKRASLGPQMPLSDDNECGFTGKRLNKKMAVYSGSKSAFLPKMTSLYEQCIRVLQNNIDSIHEVGGVPFDILEPVLERCTPEQLYRIEDCNPHFVEDTDGLWMQHAKKDFRKDSREEFESWREFYLRKYDEREDKLKKITQSISSMHSGKPKGRQVKLAYVNTMAKPPRDIRRRQEKHGTGGFAPVHAVERPRLNRQEEIVPVLESQACAANSSPPPSTSHSSPMAMVDKRQPKKIAPMMAKTIKAFKNRFSRR</sequence>
<reference evidence="6" key="2">
    <citation type="submission" date="2025-09" db="UniProtKB">
        <authorList>
            <consortium name="Ensembl"/>
        </authorList>
    </citation>
    <scope>IDENTIFICATION</scope>
</reference>
<dbReference type="Pfam" id="PF08711">
    <property type="entry name" value="Med26"/>
    <property type="match status" value="1"/>
</dbReference>
<dbReference type="Pfam" id="PF06881">
    <property type="entry name" value="Elongin_A"/>
    <property type="match status" value="1"/>
</dbReference>